<dbReference type="PROSITE" id="PS50850">
    <property type="entry name" value="MFS"/>
    <property type="match status" value="1"/>
</dbReference>
<dbReference type="Pfam" id="PF00083">
    <property type="entry name" value="Sugar_tr"/>
    <property type="match status" value="1"/>
</dbReference>
<dbReference type="InterPro" id="IPR005828">
    <property type="entry name" value="MFS_sugar_transport-like"/>
</dbReference>
<dbReference type="EMBL" id="CAJFCV020000004">
    <property type="protein sequence ID" value="CAG9113112.1"/>
    <property type="molecule type" value="Genomic_DNA"/>
</dbReference>
<evidence type="ECO:0000256" key="1">
    <source>
        <dbReference type="ARBA" id="ARBA00004141"/>
    </source>
</evidence>
<feature type="domain" description="Major facilitator superfamily (MFS) profile" evidence="6">
    <location>
        <begin position="35"/>
        <end position="477"/>
    </location>
</feature>
<evidence type="ECO:0000256" key="5">
    <source>
        <dbReference type="SAM" id="Phobius"/>
    </source>
</evidence>
<name>A0A1I7SE08_BURXY</name>
<feature type="transmembrane region" description="Helical" evidence="5">
    <location>
        <begin position="423"/>
        <end position="446"/>
    </location>
</feature>
<feature type="transmembrane region" description="Helical" evidence="5">
    <location>
        <begin position="291"/>
        <end position="309"/>
    </location>
</feature>
<keyword evidence="4 5" id="KW-0472">Membrane</keyword>
<dbReference type="PANTHER" id="PTHR23503:SF49">
    <property type="entry name" value="MAJOR FACILITATOR SUPERFAMILY (MFS) PROFILE DOMAIN-CONTAINING PROTEIN"/>
    <property type="match status" value="1"/>
</dbReference>
<organism evidence="9 11">
    <name type="scientific">Bursaphelenchus xylophilus</name>
    <name type="common">Pinewood nematode worm</name>
    <name type="synonym">Aphelenchoides xylophilus</name>
    <dbReference type="NCBI Taxonomy" id="6326"/>
    <lineage>
        <taxon>Eukaryota</taxon>
        <taxon>Metazoa</taxon>
        <taxon>Ecdysozoa</taxon>
        <taxon>Nematoda</taxon>
        <taxon>Chromadorea</taxon>
        <taxon>Rhabditida</taxon>
        <taxon>Tylenchina</taxon>
        <taxon>Tylenchomorpha</taxon>
        <taxon>Aphelenchoidea</taxon>
        <taxon>Aphelenchoididae</taxon>
        <taxon>Bursaphelenchus</taxon>
    </lineage>
</organism>
<dbReference type="OrthoDB" id="4540492at2759"/>
<dbReference type="Proteomes" id="UP000582659">
    <property type="component" value="Unassembled WGS sequence"/>
</dbReference>
<comment type="subcellular location">
    <subcellularLocation>
        <location evidence="1">Membrane</location>
        <topology evidence="1">Multi-pass membrane protein</topology>
    </subcellularLocation>
</comment>
<dbReference type="Proteomes" id="UP000659654">
    <property type="component" value="Unassembled WGS sequence"/>
</dbReference>
<protein>
    <submittedName>
        <fullName evidence="7">(pine wood nematode) hypothetical protein</fullName>
    </submittedName>
    <submittedName>
        <fullName evidence="11">MFS domain-containing protein</fullName>
    </submittedName>
</protein>
<dbReference type="PANTHER" id="PTHR23503">
    <property type="entry name" value="SOLUTE CARRIER FAMILY 2"/>
    <property type="match status" value="1"/>
</dbReference>
<dbReference type="Proteomes" id="UP000095284">
    <property type="component" value="Unplaced"/>
</dbReference>
<proteinExistence type="predicted"/>
<feature type="transmembrane region" description="Helical" evidence="5">
    <location>
        <begin position="329"/>
        <end position="349"/>
    </location>
</feature>
<dbReference type="Gene3D" id="1.20.1250.20">
    <property type="entry name" value="MFS general substrate transporter like domains"/>
    <property type="match status" value="1"/>
</dbReference>
<dbReference type="AlphaFoldDB" id="A0A1I7SE08"/>
<dbReference type="eggNOG" id="KOG0569">
    <property type="taxonomic scope" value="Eukaryota"/>
</dbReference>
<feature type="transmembrane region" description="Helical" evidence="5">
    <location>
        <begin position="387"/>
        <end position="411"/>
    </location>
</feature>
<reference evidence="8" key="2">
    <citation type="submission" date="2020-08" db="EMBL/GenBank/DDBJ databases">
        <authorList>
            <person name="Kikuchi T."/>
        </authorList>
    </citation>
    <scope>NUCLEOTIDE SEQUENCE</scope>
    <source>
        <strain evidence="7">Ka4C1</strain>
    </source>
</reference>
<feature type="transmembrane region" description="Helical" evidence="5">
    <location>
        <begin position="141"/>
        <end position="163"/>
    </location>
</feature>
<evidence type="ECO:0000256" key="3">
    <source>
        <dbReference type="ARBA" id="ARBA00022989"/>
    </source>
</evidence>
<dbReference type="GO" id="GO:0016020">
    <property type="term" value="C:membrane"/>
    <property type="evidence" value="ECO:0007669"/>
    <property type="project" value="UniProtKB-SubCell"/>
</dbReference>
<evidence type="ECO:0000313" key="7">
    <source>
        <dbReference type="EMBL" id="CAD5224351.1"/>
    </source>
</evidence>
<feature type="transmembrane region" description="Helical" evidence="5">
    <location>
        <begin position="205"/>
        <end position="224"/>
    </location>
</feature>
<dbReference type="WBParaSite" id="BXY_1126600.1">
    <property type="protein sequence ID" value="BXY_1126600.1"/>
    <property type="gene ID" value="BXY_1126600"/>
</dbReference>
<dbReference type="SUPFAM" id="SSF103473">
    <property type="entry name" value="MFS general substrate transporter"/>
    <property type="match status" value="1"/>
</dbReference>
<gene>
    <name evidence="7" type="ORF">BXYJ_LOCUS8000</name>
</gene>
<evidence type="ECO:0000259" key="6">
    <source>
        <dbReference type="PROSITE" id="PS50850"/>
    </source>
</evidence>
<dbReference type="EMBL" id="CAJFDI010000004">
    <property type="protein sequence ID" value="CAD5224351.1"/>
    <property type="molecule type" value="Genomic_DNA"/>
</dbReference>
<keyword evidence="10" id="KW-1185">Reference proteome</keyword>
<evidence type="ECO:0000313" key="9">
    <source>
        <dbReference type="Proteomes" id="UP000095284"/>
    </source>
</evidence>
<dbReference type="InterPro" id="IPR020846">
    <property type="entry name" value="MFS_dom"/>
</dbReference>
<feature type="transmembrane region" description="Helical" evidence="5">
    <location>
        <begin position="452"/>
        <end position="471"/>
    </location>
</feature>
<feature type="transmembrane region" description="Helical" evidence="5">
    <location>
        <begin position="114"/>
        <end position="135"/>
    </location>
</feature>
<dbReference type="InterPro" id="IPR045263">
    <property type="entry name" value="GLUT"/>
</dbReference>
<evidence type="ECO:0000256" key="2">
    <source>
        <dbReference type="ARBA" id="ARBA00022692"/>
    </source>
</evidence>
<accession>A0A1I7SE08</accession>
<keyword evidence="2 5" id="KW-0812">Transmembrane</keyword>
<feature type="transmembrane region" description="Helical" evidence="5">
    <location>
        <begin position="175"/>
        <end position="193"/>
    </location>
</feature>
<evidence type="ECO:0000313" key="8">
    <source>
        <dbReference type="EMBL" id="CAG9113112.1"/>
    </source>
</evidence>
<sequence length="541" mass="60379">MDHQDSIIHHHPAGLHSEPQHRLPWRNFIKLILIGCAMTTITNFPSAFTHTSVNTAVKELKGYLNESFDERGWELNREQQSVVHGVVNSCWFAGQVIGSFFSPLVTDKYGRKPAYILSTAMMTLACALQAISTMFPYPEFLVVGRILASMFSPMSDAAFVLYMQEISPTGMRGTMSSFFASGYAVMALLGAVLGMESVLGHSLPLLFSVPVAPGIISLVFLALVPETPKFLQLAGAKKSHALRRALEFYQGPAMDTSFYKPLADNGHSKQEGLMTERSFWDLWKRRELRRAIFLTFAVFALALPFYPILQSSTHFMKEVGIKADIAEFSSTGLMIMFVIASAIGTALMSHVSRRRLILWSGFFSILSMLTFVIAARFSQTGLVMKYIAMMGFYAYTLCYGLGFGTVSYFIGTEFCDIEYRSTVFSVCYSLNNIFIVLTNMQAIWAFKKFGPMAFLPLFGIPCVTALIYLYFRLPETRNRDIEDIVEELRSNRCGLRSAALLSADHSKVAPVFSQVEELDVTAIQAQDTPKKLNTSEESLAS</sequence>
<evidence type="ECO:0000256" key="4">
    <source>
        <dbReference type="ARBA" id="ARBA00023136"/>
    </source>
</evidence>
<dbReference type="InterPro" id="IPR036259">
    <property type="entry name" value="MFS_trans_sf"/>
</dbReference>
<dbReference type="SMR" id="A0A1I7SE08"/>
<keyword evidence="3 5" id="KW-1133">Transmembrane helix</keyword>
<evidence type="ECO:0000313" key="11">
    <source>
        <dbReference type="WBParaSite" id="BXY_1126600.1"/>
    </source>
</evidence>
<reference evidence="11" key="1">
    <citation type="submission" date="2016-11" db="UniProtKB">
        <authorList>
            <consortium name="WormBaseParasite"/>
        </authorList>
    </citation>
    <scope>IDENTIFICATION</scope>
</reference>
<evidence type="ECO:0000313" key="10">
    <source>
        <dbReference type="Proteomes" id="UP000659654"/>
    </source>
</evidence>
<dbReference type="GO" id="GO:0015149">
    <property type="term" value="F:hexose transmembrane transporter activity"/>
    <property type="evidence" value="ECO:0007669"/>
    <property type="project" value="TreeGrafter"/>
</dbReference>
<feature type="transmembrane region" description="Helical" evidence="5">
    <location>
        <begin position="356"/>
        <end position="375"/>
    </location>
</feature>